<organism evidence="1 2">
    <name type="scientific">Cyclobacterium qasimii</name>
    <dbReference type="NCBI Taxonomy" id="1350429"/>
    <lineage>
        <taxon>Bacteria</taxon>
        <taxon>Pseudomonadati</taxon>
        <taxon>Bacteroidota</taxon>
        <taxon>Cytophagia</taxon>
        <taxon>Cytophagales</taxon>
        <taxon>Cyclobacteriaceae</taxon>
        <taxon>Cyclobacterium</taxon>
    </lineage>
</organism>
<comment type="caution">
    <text evidence="1">The sequence shown here is derived from an EMBL/GenBank/DDBJ whole genome shotgun (WGS) entry which is preliminary data.</text>
</comment>
<dbReference type="RefSeq" id="WP_020889791.1">
    <property type="nucleotide sequence ID" value="NZ_BJYV01000001.1"/>
</dbReference>
<keyword evidence="2" id="KW-1185">Reference proteome</keyword>
<gene>
    <name evidence="1" type="ORF">CQA01_02730</name>
</gene>
<sequence length="50" mass="6041">MEVHRKEIAEKHFLWPIPTAEIDLNDAIDERVSRTLDIEYYFRSIIPIKK</sequence>
<protein>
    <submittedName>
        <fullName evidence="1">Uncharacterized protein</fullName>
    </submittedName>
</protein>
<evidence type="ECO:0000313" key="2">
    <source>
        <dbReference type="Proteomes" id="UP000321301"/>
    </source>
</evidence>
<reference evidence="1 2" key="1">
    <citation type="submission" date="2019-07" db="EMBL/GenBank/DDBJ databases">
        <title>Whole genome shotgun sequence of Cyclobacterium qasimii NBRC 106168.</title>
        <authorList>
            <person name="Hosoyama A."/>
            <person name="Uohara A."/>
            <person name="Ohji S."/>
            <person name="Ichikawa N."/>
        </authorList>
    </citation>
    <scope>NUCLEOTIDE SEQUENCE [LARGE SCALE GENOMIC DNA]</scope>
    <source>
        <strain evidence="1 2">NBRC 106168</strain>
    </source>
</reference>
<name>A0A512C6A4_9BACT</name>
<dbReference type="EMBL" id="BJYV01000001">
    <property type="protein sequence ID" value="GEO19739.1"/>
    <property type="molecule type" value="Genomic_DNA"/>
</dbReference>
<dbReference type="AlphaFoldDB" id="A0A512C6A4"/>
<proteinExistence type="predicted"/>
<dbReference type="Proteomes" id="UP000321301">
    <property type="component" value="Unassembled WGS sequence"/>
</dbReference>
<evidence type="ECO:0000313" key="1">
    <source>
        <dbReference type="EMBL" id="GEO19739.1"/>
    </source>
</evidence>
<accession>A0A512C6A4</accession>